<feature type="domain" description="HTH tetR-type" evidence="6">
    <location>
        <begin position="10"/>
        <end position="70"/>
    </location>
</feature>
<accession>A0AAV2WPL9</accession>
<protein>
    <submittedName>
        <fullName evidence="7">Transcriptional regulator</fullName>
    </submittedName>
</protein>
<reference evidence="7" key="2">
    <citation type="submission" date="2015-09" db="EMBL/GenBank/DDBJ databases">
        <title>Draft genome sequence of Mycobacterium neoaurum DSM 44074.</title>
        <authorList>
            <person name="Croce O."/>
            <person name="Robert C."/>
            <person name="Raoult D."/>
            <person name="Drancourt M."/>
        </authorList>
    </citation>
    <scope>NUCLEOTIDE SEQUENCE</scope>
    <source>
        <strain evidence="7">DSM 44074</strain>
    </source>
</reference>
<dbReference type="AlphaFoldDB" id="A0AAV2WPL9"/>
<evidence type="ECO:0000256" key="3">
    <source>
        <dbReference type="ARBA" id="ARBA00023125"/>
    </source>
</evidence>
<dbReference type="GO" id="GO:0003700">
    <property type="term" value="F:DNA-binding transcription factor activity"/>
    <property type="evidence" value="ECO:0007669"/>
    <property type="project" value="TreeGrafter"/>
</dbReference>
<dbReference type="SUPFAM" id="SSF48498">
    <property type="entry name" value="Tetracyclin repressor-like, C-terminal domain"/>
    <property type="match status" value="1"/>
</dbReference>
<evidence type="ECO:0000313" key="8">
    <source>
        <dbReference type="Proteomes" id="UP000028864"/>
    </source>
</evidence>
<sequence length="195" mass="20797">MPKVSQEHLDARRTQILDAATRCFARQGFHATTMADVLTESGLSAGAVYRYFRGKNELVSAVAEQVLDGAYTRLESVLLAESVPTPADAVHGVVAAIDPGVGHDEHLRMAVQVWGEALRDDNLARLAGAGYGRIRAIFVDYARRAIAAGLLPEGTDAVAAGSAYFSLVPGYMLQRLLLRDTSPAGYAVALRSVLA</sequence>
<dbReference type="PROSITE" id="PS50977">
    <property type="entry name" value="HTH_TETR_2"/>
    <property type="match status" value="1"/>
</dbReference>
<name>A0AAV2WPL9_MYCNE</name>
<dbReference type="EMBL" id="LK021339">
    <property type="protein sequence ID" value="CDQ45812.1"/>
    <property type="molecule type" value="Genomic_DNA"/>
</dbReference>
<dbReference type="InterPro" id="IPR009057">
    <property type="entry name" value="Homeodomain-like_sf"/>
</dbReference>
<keyword evidence="2" id="KW-0805">Transcription regulation</keyword>
<dbReference type="PANTHER" id="PTHR30055:SF229">
    <property type="entry name" value="HTH-TYPE TRANSCRIPTIONAL REPRESSOR RV1474C"/>
    <property type="match status" value="1"/>
</dbReference>
<evidence type="ECO:0000259" key="6">
    <source>
        <dbReference type="PROSITE" id="PS50977"/>
    </source>
</evidence>
<gene>
    <name evidence="7" type="ORF">BN1047_03712</name>
</gene>
<evidence type="ECO:0000256" key="4">
    <source>
        <dbReference type="ARBA" id="ARBA00023163"/>
    </source>
</evidence>
<dbReference type="RefSeq" id="WP_030136151.1">
    <property type="nucleotide sequence ID" value="NZ_JAKNRE010000005.1"/>
</dbReference>
<reference evidence="7" key="1">
    <citation type="submission" date="2014-05" db="EMBL/GenBank/DDBJ databases">
        <authorList>
            <person name="Urmite Genomes"/>
        </authorList>
    </citation>
    <scope>NUCLEOTIDE SEQUENCE</scope>
    <source>
        <strain evidence="7">DSM 44074</strain>
    </source>
</reference>
<dbReference type="Gene3D" id="1.10.357.10">
    <property type="entry name" value="Tetracycline Repressor, domain 2"/>
    <property type="match status" value="1"/>
</dbReference>
<feature type="DNA-binding region" description="H-T-H motif" evidence="5">
    <location>
        <begin position="33"/>
        <end position="52"/>
    </location>
</feature>
<dbReference type="Pfam" id="PF13977">
    <property type="entry name" value="TetR_C_6"/>
    <property type="match status" value="1"/>
</dbReference>
<evidence type="ECO:0000256" key="1">
    <source>
        <dbReference type="ARBA" id="ARBA00022491"/>
    </source>
</evidence>
<keyword evidence="3 5" id="KW-0238">DNA-binding</keyword>
<dbReference type="InterPro" id="IPR039538">
    <property type="entry name" value="BetI_C"/>
</dbReference>
<dbReference type="InterPro" id="IPR036271">
    <property type="entry name" value="Tet_transcr_reg_TetR-rel_C_sf"/>
</dbReference>
<dbReference type="GO" id="GO:0000976">
    <property type="term" value="F:transcription cis-regulatory region binding"/>
    <property type="evidence" value="ECO:0007669"/>
    <property type="project" value="TreeGrafter"/>
</dbReference>
<evidence type="ECO:0000256" key="2">
    <source>
        <dbReference type="ARBA" id="ARBA00023015"/>
    </source>
</evidence>
<keyword evidence="4" id="KW-0804">Transcription</keyword>
<evidence type="ECO:0000256" key="5">
    <source>
        <dbReference type="PROSITE-ProRule" id="PRU00335"/>
    </source>
</evidence>
<proteinExistence type="predicted"/>
<evidence type="ECO:0000313" key="7">
    <source>
        <dbReference type="EMBL" id="CDQ45812.1"/>
    </source>
</evidence>
<organism evidence="7 8">
    <name type="scientific">Mycolicibacterium neoaurum</name>
    <name type="common">Mycobacterium neoaurum</name>
    <dbReference type="NCBI Taxonomy" id="1795"/>
    <lineage>
        <taxon>Bacteria</taxon>
        <taxon>Bacillati</taxon>
        <taxon>Actinomycetota</taxon>
        <taxon>Actinomycetes</taxon>
        <taxon>Mycobacteriales</taxon>
        <taxon>Mycobacteriaceae</taxon>
        <taxon>Mycolicibacterium</taxon>
    </lineage>
</organism>
<dbReference type="PRINTS" id="PR00455">
    <property type="entry name" value="HTHTETR"/>
</dbReference>
<dbReference type="InterPro" id="IPR023772">
    <property type="entry name" value="DNA-bd_HTH_TetR-type_CS"/>
</dbReference>
<dbReference type="SUPFAM" id="SSF46689">
    <property type="entry name" value="Homeodomain-like"/>
    <property type="match status" value="1"/>
</dbReference>
<dbReference type="Pfam" id="PF00440">
    <property type="entry name" value="TetR_N"/>
    <property type="match status" value="1"/>
</dbReference>
<dbReference type="InterPro" id="IPR050109">
    <property type="entry name" value="HTH-type_TetR-like_transc_reg"/>
</dbReference>
<dbReference type="InterPro" id="IPR001647">
    <property type="entry name" value="HTH_TetR"/>
</dbReference>
<dbReference type="PANTHER" id="PTHR30055">
    <property type="entry name" value="HTH-TYPE TRANSCRIPTIONAL REGULATOR RUTR"/>
    <property type="match status" value="1"/>
</dbReference>
<keyword evidence="1" id="KW-0678">Repressor</keyword>
<dbReference type="Proteomes" id="UP000028864">
    <property type="component" value="Unassembled WGS sequence"/>
</dbReference>
<dbReference type="PROSITE" id="PS01081">
    <property type="entry name" value="HTH_TETR_1"/>
    <property type="match status" value="1"/>
</dbReference>